<comment type="subcellular location">
    <subcellularLocation>
        <location evidence="1">Cell membrane</location>
        <topology evidence="1">Multi-pass membrane protein</topology>
    </subcellularLocation>
</comment>
<feature type="domain" description="Type II secretion system protein GspF" evidence="7">
    <location>
        <begin position="164"/>
        <end position="286"/>
    </location>
</feature>
<feature type="transmembrane region" description="Helical" evidence="6">
    <location>
        <begin position="6"/>
        <end position="30"/>
    </location>
</feature>
<evidence type="ECO:0000313" key="9">
    <source>
        <dbReference type="Proteomes" id="UP000249254"/>
    </source>
</evidence>
<dbReference type="AlphaFoldDB" id="A0A328ARH7"/>
<dbReference type="PANTHER" id="PTHR35007:SF1">
    <property type="entry name" value="PILUS ASSEMBLY PROTEIN"/>
    <property type="match status" value="1"/>
</dbReference>
<feature type="transmembrane region" description="Helical" evidence="6">
    <location>
        <begin position="95"/>
        <end position="115"/>
    </location>
</feature>
<dbReference type="OrthoDB" id="9803381at2"/>
<dbReference type="GO" id="GO:0005886">
    <property type="term" value="C:plasma membrane"/>
    <property type="evidence" value="ECO:0007669"/>
    <property type="project" value="UniProtKB-SubCell"/>
</dbReference>
<feature type="transmembrane region" description="Helical" evidence="6">
    <location>
        <begin position="272"/>
        <end position="292"/>
    </location>
</feature>
<gene>
    <name evidence="8" type="ORF">DJ017_17250</name>
</gene>
<evidence type="ECO:0000256" key="4">
    <source>
        <dbReference type="ARBA" id="ARBA00022989"/>
    </source>
</evidence>
<dbReference type="Pfam" id="PF00482">
    <property type="entry name" value="T2SSF"/>
    <property type="match status" value="1"/>
</dbReference>
<dbReference type="Proteomes" id="UP000249254">
    <property type="component" value="Unassembled WGS sequence"/>
</dbReference>
<proteinExistence type="predicted"/>
<dbReference type="EMBL" id="QFYQ01000001">
    <property type="protein sequence ID" value="RAK56134.1"/>
    <property type="molecule type" value="Genomic_DNA"/>
</dbReference>
<evidence type="ECO:0000256" key="5">
    <source>
        <dbReference type="ARBA" id="ARBA00023136"/>
    </source>
</evidence>
<dbReference type="InterPro" id="IPR042094">
    <property type="entry name" value="T2SS_GspF_sf"/>
</dbReference>
<evidence type="ECO:0000313" key="8">
    <source>
        <dbReference type="EMBL" id="RAK56134.1"/>
    </source>
</evidence>
<evidence type="ECO:0000256" key="2">
    <source>
        <dbReference type="ARBA" id="ARBA00022475"/>
    </source>
</evidence>
<dbReference type="InterPro" id="IPR018076">
    <property type="entry name" value="T2SS_GspF_dom"/>
</dbReference>
<dbReference type="PANTHER" id="PTHR35007">
    <property type="entry name" value="INTEGRAL MEMBRANE PROTEIN-RELATED"/>
    <property type="match status" value="1"/>
</dbReference>
<keyword evidence="2" id="KW-1003">Cell membrane</keyword>
<feature type="transmembrane region" description="Helical" evidence="6">
    <location>
        <begin position="304"/>
        <end position="323"/>
    </location>
</feature>
<name>A0A328ARH7_9CAUL</name>
<evidence type="ECO:0000256" key="1">
    <source>
        <dbReference type="ARBA" id="ARBA00004651"/>
    </source>
</evidence>
<keyword evidence="5 6" id="KW-0472">Membrane</keyword>
<keyword evidence="9" id="KW-1185">Reference proteome</keyword>
<feature type="transmembrane region" description="Helical" evidence="6">
    <location>
        <begin position="121"/>
        <end position="145"/>
    </location>
</feature>
<dbReference type="RefSeq" id="WP_111529882.1">
    <property type="nucleotide sequence ID" value="NZ_JBHRSG010000003.1"/>
</dbReference>
<accession>A0A328ARH7</accession>
<comment type="caution">
    <text evidence="8">The sequence shown here is derived from an EMBL/GenBank/DDBJ whole genome shotgun (WGS) entry which is preliminary data.</text>
</comment>
<keyword evidence="3 6" id="KW-0812">Transmembrane</keyword>
<evidence type="ECO:0000256" key="6">
    <source>
        <dbReference type="SAM" id="Phobius"/>
    </source>
</evidence>
<dbReference type="Gene3D" id="1.20.81.30">
    <property type="entry name" value="Type II secretion system (T2SS), domain F"/>
    <property type="match status" value="1"/>
</dbReference>
<sequence length="331" mass="35889">MTQFLLPAALLFAFLSVVLLVQTSAGLLFVRRDQAARLNRRLTMLGAGFSRREIYQRFTRPGAGSGWAPALLRVLELDFSRTLRRAGVTTPTSQLVAGALAAIAGLWLLSLSFWINTGGLGVAVNAVISLLACVAITGLAGWLWLRRLQRIRLKKIEVQLPIALDVMTRALRAGHPVISAIQLAAEEMGDPLGSEFGIVVDETTYGSDLQEALANFAERSGSPDIYFLAVSIAVQTETGGNLAEILEGLAGVIRSRTSLTQKVRALSSEGRASALFLTVLPALVIGAQLAIHPHVYTEKFSDPIFWPAVGFTAALYFVGWLVIRRIINFKY</sequence>
<evidence type="ECO:0000256" key="3">
    <source>
        <dbReference type="ARBA" id="ARBA00022692"/>
    </source>
</evidence>
<protein>
    <submittedName>
        <fullName evidence="8">Secretion system protein</fullName>
    </submittedName>
</protein>
<keyword evidence="4 6" id="KW-1133">Transmembrane helix</keyword>
<organism evidence="8 9">
    <name type="scientific">Phenylobacterium soli</name>
    <dbReference type="NCBI Taxonomy" id="2170551"/>
    <lineage>
        <taxon>Bacteria</taxon>
        <taxon>Pseudomonadati</taxon>
        <taxon>Pseudomonadota</taxon>
        <taxon>Alphaproteobacteria</taxon>
        <taxon>Caulobacterales</taxon>
        <taxon>Caulobacteraceae</taxon>
        <taxon>Phenylobacterium</taxon>
    </lineage>
</organism>
<reference evidence="9" key="1">
    <citation type="submission" date="2018-05" db="EMBL/GenBank/DDBJ databases">
        <authorList>
            <person name="Li X."/>
        </authorList>
    </citation>
    <scope>NUCLEOTIDE SEQUENCE [LARGE SCALE GENOMIC DNA]</scope>
    <source>
        <strain evidence="9">LX32</strain>
    </source>
</reference>
<evidence type="ECO:0000259" key="7">
    <source>
        <dbReference type="Pfam" id="PF00482"/>
    </source>
</evidence>